<organism evidence="5 6">
    <name type="scientific">Sesamum angolense</name>
    <dbReference type="NCBI Taxonomy" id="2727404"/>
    <lineage>
        <taxon>Eukaryota</taxon>
        <taxon>Viridiplantae</taxon>
        <taxon>Streptophyta</taxon>
        <taxon>Embryophyta</taxon>
        <taxon>Tracheophyta</taxon>
        <taxon>Spermatophyta</taxon>
        <taxon>Magnoliopsida</taxon>
        <taxon>eudicotyledons</taxon>
        <taxon>Gunneridae</taxon>
        <taxon>Pentapetalae</taxon>
        <taxon>asterids</taxon>
        <taxon>lamiids</taxon>
        <taxon>Lamiales</taxon>
        <taxon>Pedaliaceae</taxon>
        <taxon>Sesamum</taxon>
    </lineage>
</organism>
<comment type="caution">
    <text evidence="5">The sequence shown here is derived from an EMBL/GenBank/DDBJ whole genome shotgun (WGS) entry which is preliminary data.</text>
</comment>
<evidence type="ECO:0000256" key="1">
    <source>
        <dbReference type="ARBA" id="ARBA00010992"/>
    </source>
</evidence>
<comment type="similarity">
    <text evidence="1">Belongs to the major facilitator superfamily. Sugar transporter (TC 2.A.1.1) family.</text>
</comment>
<evidence type="ECO:0000313" key="6">
    <source>
        <dbReference type="Proteomes" id="UP001289374"/>
    </source>
</evidence>
<dbReference type="PANTHER" id="PTHR23500:SF30">
    <property type="entry name" value="SUGAR TRANSPORT PROTEIN 3"/>
    <property type="match status" value="1"/>
</dbReference>
<accession>A0AAE1W1S1</accession>
<dbReference type="InterPro" id="IPR045262">
    <property type="entry name" value="STP/PLT_plant"/>
</dbReference>
<sequence length="204" mass="23582">MQSSLTWNRIRFYQPVSSLVSLRNGTPSTQRSFQLWFPIMCGQWRSNSPPRQLRHRKDLRRLGMASFPWVGCDSGLNSNRIGTISSRDAQQGNQEKAKKMLQKIRGTDDVEAEFDDLITAIIVGTAGTIMTVLSLLVVDKAAIFFFFALWAVLMTGFVYVFLPETKDVPIEKMEKIWKEHWFWKRFVGDGDHDEYEGIRLKELD</sequence>
<dbReference type="Proteomes" id="UP001289374">
    <property type="component" value="Unassembled WGS sequence"/>
</dbReference>
<keyword evidence="4" id="KW-0472">Membrane</keyword>
<gene>
    <name evidence="5" type="ORF">Sango_2640300</name>
</gene>
<dbReference type="AlphaFoldDB" id="A0AAE1W1S1"/>
<feature type="transmembrane region" description="Helical" evidence="4">
    <location>
        <begin position="117"/>
        <end position="137"/>
    </location>
</feature>
<dbReference type="Gene3D" id="1.20.1250.20">
    <property type="entry name" value="MFS general substrate transporter like domains"/>
    <property type="match status" value="1"/>
</dbReference>
<protein>
    <submittedName>
        <fullName evidence="5">Sugar transport protein MST3</fullName>
    </submittedName>
</protein>
<comment type="similarity">
    <text evidence="3">Belongs to the major facilitator superfamily. Phosphate:H(+) symporter (TC 2.A.1.9) family.</text>
</comment>
<evidence type="ECO:0000256" key="4">
    <source>
        <dbReference type="SAM" id="Phobius"/>
    </source>
</evidence>
<dbReference type="InterPro" id="IPR036259">
    <property type="entry name" value="MFS_trans_sf"/>
</dbReference>
<keyword evidence="2" id="KW-0813">Transport</keyword>
<dbReference type="EMBL" id="JACGWL010000016">
    <property type="protein sequence ID" value="KAK4385163.1"/>
    <property type="molecule type" value="Genomic_DNA"/>
</dbReference>
<dbReference type="PANTHER" id="PTHR23500">
    <property type="entry name" value="SOLUTE CARRIER FAMILY 2, FACILITATED GLUCOSE TRANSPORTER"/>
    <property type="match status" value="1"/>
</dbReference>
<evidence type="ECO:0000256" key="3">
    <source>
        <dbReference type="ARBA" id="ARBA00044504"/>
    </source>
</evidence>
<dbReference type="GO" id="GO:0015144">
    <property type="term" value="F:carbohydrate transmembrane transporter activity"/>
    <property type="evidence" value="ECO:0007669"/>
    <property type="project" value="InterPro"/>
</dbReference>
<name>A0AAE1W1S1_9LAMI</name>
<evidence type="ECO:0000256" key="2">
    <source>
        <dbReference type="ARBA" id="ARBA00022448"/>
    </source>
</evidence>
<keyword evidence="5" id="KW-0762">Sugar transport</keyword>
<proteinExistence type="inferred from homology"/>
<feature type="transmembrane region" description="Helical" evidence="4">
    <location>
        <begin position="143"/>
        <end position="162"/>
    </location>
</feature>
<keyword evidence="4" id="KW-1133">Transmembrane helix</keyword>
<evidence type="ECO:0000313" key="5">
    <source>
        <dbReference type="EMBL" id="KAK4385163.1"/>
    </source>
</evidence>
<keyword evidence="6" id="KW-1185">Reference proteome</keyword>
<keyword evidence="4" id="KW-0812">Transmembrane</keyword>
<reference evidence="5" key="1">
    <citation type="submission" date="2020-06" db="EMBL/GenBank/DDBJ databases">
        <authorList>
            <person name="Li T."/>
            <person name="Hu X."/>
            <person name="Zhang T."/>
            <person name="Song X."/>
            <person name="Zhang H."/>
            <person name="Dai N."/>
            <person name="Sheng W."/>
            <person name="Hou X."/>
            <person name="Wei L."/>
        </authorList>
    </citation>
    <scope>NUCLEOTIDE SEQUENCE</scope>
    <source>
        <strain evidence="5">K16</strain>
        <tissue evidence="5">Leaf</tissue>
    </source>
</reference>
<reference evidence="5" key="2">
    <citation type="journal article" date="2024" name="Plant">
        <title>Genomic evolution and insights into agronomic trait innovations of Sesamum species.</title>
        <authorList>
            <person name="Miao H."/>
            <person name="Wang L."/>
            <person name="Qu L."/>
            <person name="Liu H."/>
            <person name="Sun Y."/>
            <person name="Le M."/>
            <person name="Wang Q."/>
            <person name="Wei S."/>
            <person name="Zheng Y."/>
            <person name="Lin W."/>
            <person name="Duan Y."/>
            <person name="Cao H."/>
            <person name="Xiong S."/>
            <person name="Wang X."/>
            <person name="Wei L."/>
            <person name="Li C."/>
            <person name="Ma Q."/>
            <person name="Ju M."/>
            <person name="Zhao R."/>
            <person name="Li G."/>
            <person name="Mu C."/>
            <person name="Tian Q."/>
            <person name="Mei H."/>
            <person name="Zhang T."/>
            <person name="Gao T."/>
            <person name="Zhang H."/>
        </authorList>
    </citation>
    <scope>NUCLEOTIDE SEQUENCE</scope>
    <source>
        <strain evidence="5">K16</strain>
    </source>
</reference>